<feature type="transmembrane region" description="Helical" evidence="6">
    <location>
        <begin position="284"/>
        <end position="304"/>
    </location>
</feature>
<evidence type="ECO:0000256" key="3">
    <source>
        <dbReference type="ARBA" id="ARBA00022989"/>
    </source>
</evidence>
<feature type="compositionally biased region" description="Basic and acidic residues" evidence="5">
    <location>
        <begin position="373"/>
        <end position="383"/>
    </location>
</feature>
<protein>
    <submittedName>
        <fullName evidence="7">TrbL/VirB6 plasmid conjugal transfer protein</fullName>
    </submittedName>
</protein>
<evidence type="ECO:0000256" key="1">
    <source>
        <dbReference type="ARBA" id="ARBA00004141"/>
    </source>
</evidence>
<feature type="transmembrane region" description="Helical" evidence="6">
    <location>
        <begin position="310"/>
        <end position="328"/>
    </location>
</feature>
<dbReference type="EMBL" id="CP000379">
    <property type="protein sequence ID" value="ABF79728.1"/>
    <property type="molecule type" value="Genomic_DNA"/>
</dbReference>
<dbReference type="AlphaFoldDB" id="A0A0H2XXH9"/>
<evidence type="ECO:0000256" key="5">
    <source>
        <dbReference type="SAM" id="MobiDB-lite"/>
    </source>
</evidence>
<dbReference type="GO" id="GO:0030255">
    <property type="term" value="P:protein secretion by the type IV secretion system"/>
    <property type="evidence" value="ECO:0007669"/>
    <property type="project" value="InterPro"/>
</dbReference>
<keyword evidence="3 6" id="KW-1133">Transmembrane helix</keyword>
<gene>
    <name evidence="7" type="ordered locus">Bcen_4850</name>
</gene>
<feature type="transmembrane region" description="Helical" evidence="6">
    <location>
        <begin position="196"/>
        <end position="216"/>
    </location>
</feature>
<feature type="transmembrane region" description="Helical" evidence="6">
    <location>
        <begin position="163"/>
        <end position="189"/>
    </location>
</feature>
<evidence type="ECO:0000256" key="4">
    <source>
        <dbReference type="ARBA" id="ARBA00023136"/>
    </source>
</evidence>
<evidence type="ECO:0000313" key="7">
    <source>
        <dbReference type="EMBL" id="ABF79728.1"/>
    </source>
</evidence>
<feature type="region of interest" description="Disordered" evidence="5">
    <location>
        <begin position="349"/>
        <end position="383"/>
    </location>
</feature>
<dbReference type="GO" id="GO:0016020">
    <property type="term" value="C:membrane"/>
    <property type="evidence" value="ECO:0007669"/>
    <property type="project" value="UniProtKB-SubCell"/>
</dbReference>
<comment type="subcellular location">
    <subcellularLocation>
        <location evidence="1">Membrane</location>
        <topology evidence="1">Multi-pass membrane protein</topology>
    </subcellularLocation>
</comment>
<dbReference type="HOGENOM" id="CLU_720945_0_0_4"/>
<proteinExistence type="predicted"/>
<feature type="transmembrane region" description="Helical" evidence="6">
    <location>
        <begin position="30"/>
        <end position="50"/>
    </location>
</feature>
<accession>A0A0H2XXH9</accession>
<name>A0A0H2XXH9_BURO1</name>
<dbReference type="Pfam" id="PF04610">
    <property type="entry name" value="TrbL"/>
    <property type="match status" value="1"/>
</dbReference>
<dbReference type="InterPro" id="IPR007688">
    <property type="entry name" value="Conjugal_tfr_TrbL/VirB6"/>
</dbReference>
<organism evidence="7">
    <name type="scientific">Burkholderia orbicola (strain AU 1054)</name>
    <dbReference type="NCBI Taxonomy" id="331271"/>
    <lineage>
        <taxon>Bacteria</taxon>
        <taxon>Pseudomonadati</taxon>
        <taxon>Pseudomonadota</taxon>
        <taxon>Betaproteobacteria</taxon>
        <taxon>Burkholderiales</taxon>
        <taxon>Burkholderiaceae</taxon>
        <taxon>Burkholderia</taxon>
        <taxon>Burkholderia cepacia complex</taxon>
        <taxon>Burkholderia orbicola</taxon>
    </lineage>
</organism>
<sequence length="383" mass="39116">MNGLFSAVGGTLENGMHTYVSDASSALSSALVPAATTGVVIWVLAYGMAVIRGEAHEPVPAFAWRGMKVVITLAFALSAGLYQSQVVSAVSETTTGVAQAIQTAAVRTGAGNVGCGSVEQASEASEHAVGIYRTLDCYDRQLNLVVDAYFDKATHEGLSMSGIVAGIGDLACGLVAAFGGAIFLMVLGVEVMMARMLLDLVLALGPIFIVCGAFSPTVRFFEAWTAKLVNYALLQVLVAAFLGLALAAFSANLAPFQVTTADPDASADALAAAARQALQASAPWAAAFGMFVTSMLLATIGWQLPAVASGLAGGATVSGFGAFVAGYASRQAAGAMAFALRSANRNASSGGRISRPGALVSTASPHPPAYQRAAREQLDRAHD</sequence>
<evidence type="ECO:0000256" key="2">
    <source>
        <dbReference type="ARBA" id="ARBA00022692"/>
    </source>
</evidence>
<keyword evidence="2 6" id="KW-0812">Transmembrane</keyword>
<feature type="transmembrane region" description="Helical" evidence="6">
    <location>
        <begin position="62"/>
        <end position="82"/>
    </location>
</feature>
<reference evidence="7" key="1">
    <citation type="submission" date="2006-05" db="EMBL/GenBank/DDBJ databases">
        <title>Complete sequence of chromosome 2 of Burkholderia cenocepacia AU 1054.</title>
        <authorList>
            <consortium name="US DOE Joint Genome Institute"/>
            <person name="Copeland A."/>
            <person name="Lucas S."/>
            <person name="Lapidus A."/>
            <person name="Barry K."/>
            <person name="Detter J.C."/>
            <person name="Glavina del Rio T."/>
            <person name="Hammon N."/>
            <person name="Israni S."/>
            <person name="Dalin E."/>
            <person name="Tice H."/>
            <person name="Pitluck S."/>
            <person name="Chain P."/>
            <person name="Malfatti S."/>
            <person name="Shin M."/>
            <person name="Vergez L."/>
            <person name="Schmutz J."/>
            <person name="Larimer F."/>
            <person name="Land M."/>
            <person name="Hauser L."/>
            <person name="Kyrpides N."/>
            <person name="Lykidis A."/>
            <person name="LiPuma J.J."/>
            <person name="Konstantinidis K."/>
            <person name="Tiedje J.M."/>
            <person name="Richardson P."/>
        </authorList>
    </citation>
    <scope>NUCLEOTIDE SEQUENCE [LARGE SCALE GENOMIC DNA]</scope>
    <source>
        <strain evidence="7">AU 1054</strain>
    </source>
</reference>
<feature type="transmembrane region" description="Helical" evidence="6">
    <location>
        <begin position="228"/>
        <end position="249"/>
    </location>
</feature>
<evidence type="ECO:0000256" key="6">
    <source>
        <dbReference type="SAM" id="Phobius"/>
    </source>
</evidence>
<keyword evidence="4 6" id="KW-0472">Membrane</keyword>